<comment type="caution">
    <text evidence="1">The sequence shown here is derived from an EMBL/GenBank/DDBJ whole genome shotgun (WGS) entry which is preliminary data.</text>
</comment>
<dbReference type="RefSeq" id="WP_165699698.1">
    <property type="nucleotide sequence ID" value="NZ_JAERKB010000002.1"/>
</dbReference>
<dbReference type="EMBL" id="JAERKB010000002">
    <property type="protein sequence ID" value="MBS0968093.1"/>
    <property type="molecule type" value="Genomic_DNA"/>
</dbReference>
<sequence length="144" mass="15551">MLLPGWRQVNALAATHVTTRQAIDQHQARLAALAPAAWLNQQIAQLEAQQTRPLAVEKEMPFLLAAPLRQSDSELLNWEPVTGPSPASPLRWRLAIRASYHGLKHFLAAVAGLPLPGIEQMGIEPGPHGLDVTLVLATAPDSAK</sequence>
<proteinExistence type="predicted"/>
<evidence type="ECO:0000313" key="2">
    <source>
        <dbReference type="Proteomes" id="UP000680634"/>
    </source>
</evidence>
<protein>
    <recommendedName>
        <fullName evidence="3">Pilus assembly protein PilO</fullName>
    </recommendedName>
</protein>
<organism evidence="1 2">
    <name type="scientific">Nissabacter archeti</name>
    <dbReference type="NCBI Taxonomy" id="1917880"/>
    <lineage>
        <taxon>Bacteria</taxon>
        <taxon>Pseudomonadati</taxon>
        <taxon>Pseudomonadota</taxon>
        <taxon>Gammaproteobacteria</taxon>
        <taxon>Enterobacterales</taxon>
        <taxon>Yersiniaceae</taxon>
        <taxon>Nissabacter</taxon>
    </lineage>
</organism>
<evidence type="ECO:0008006" key="3">
    <source>
        <dbReference type="Google" id="ProtNLM"/>
    </source>
</evidence>
<gene>
    <name evidence="1" type="ORF">JK232_04210</name>
</gene>
<reference evidence="2" key="1">
    <citation type="submission" date="2023-07" db="EMBL/GenBank/DDBJ databases">
        <title>Genome-inferred correspondence between phylogeny and metabolic traits in the wild Drosophila gut microbiome.</title>
        <authorList>
            <person name="Bueno E."/>
            <person name="Blow F."/>
            <person name="Douglas A.E."/>
        </authorList>
    </citation>
    <scope>NUCLEOTIDE SEQUENCE [LARGE SCALE GENOMIC DNA]</scope>
    <source>
        <strain evidence="2">JGM97</strain>
    </source>
</reference>
<keyword evidence="2" id="KW-1185">Reference proteome</keyword>
<evidence type="ECO:0000313" key="1">
    <source>
        <dbReference type="EMBL" id="MBS0968093.1"/>
    </source>
</evidence>
<dbReference type="Proteomes" id="UP000680634">
    <property type="component" value="Unassembled WGS sequence"/>
</dbReference>
<accession>A0ABS5JFF3</accession>
<name>A0ABS5JFF3_9GAMM</name>